<protein>
    <submittedName>
        <fullName evidence="1">Uncharacterized protein</fullName>
    </submittedName>
</protein>
<reference evidence="1 2" key="1">
    <citation type="submission" date="2022-04" db="EMBL/GenBank/DDBJ databases">
        <title>Positive selection, recombination, and allopatry shape intraspecific diversity of widespread and dominant cyanobacteria.</title>
        <authorList>
            <person name="Wei J."/>
            <person name="Shu W."/>
            <person name="Hu C."/>
        </authorList>
    </citation>
    <scope>NUCLEOTIDE SEQUENCE [LARGE SCALE GENOMIC DNA]</scope>
    <source>
        <strain evidence="1 2">AS-A4</strain>
    </source>
</reference>
<evidence type="ECO:0000313" key="2">
    <source>
        <dbReference type="Proteomes" id="UP001476950"/>
    </source>
</evidence>
<dbReference type="EMBL" id="JAMPLM010000002">
    <property type="protein sequence ID" value="MEP1057590.1"/>
    <property type="molecule type" value="Genomic_DNA"/>
</dbReference>
<comment type="caution">
    <text evidence="1">The sequence shown here is derived from an EMBL/GenBank/DDBJ whole genome shotgun (WGS) entry which is preliminary data.</text>
</comment>
<organism evidence="1 2">
    <name type="scientific">Stenomitos frigidus AS-A4</name>
    <dbReference type="NCBI Taxonomy" id="2933935"/>
    <lineage>
        <taxon>Bacteria</taxon>
        <taxon>Bacillati</taxon>
        <taxon>Cyanobacteriota</taxon>
        <taxon>Cyanophyceae</taxon>
        <taxon>Leptolyngbyales</taxon>
        <taxon>Leptolyngbyaceae</taxon>
        <taxon>Stenomitos</taxon>
    </lineage>
</organism>
<accession>A0ABV0KEH7</accession>
<dbReference type="Proteomes" id="UP001476950">
    <property type="component" value="Unassembled WGS sequence"/>
</dbReference>
<evidence type="ECO:0000313" key="1">
    <source>
        <dbReference type="EMBL" id="MEP1057590.1"/>
    </source>
</evidence>
<keyword evidence="2" id="KW-1185">Reference proteome</keyword>
<sequence>MANIFPASAGNIPGLPAMQVQRTGFIDGKPGFVTSFSGRRSGNSFNASGQTDVVEFVLNNNRIPLLAGNQSIEIISTSASDSALGSGVRTVELVYLDAAYNLQKTTVTLNGILAVSVQKDGASVTPQAIWWMHTLTAGTGLTAAGNIILRIAGAGAELEQITSGGNMSLSARCAVPLGYDAYIPSFFGSAVSALHDFRFRATVSKLDVPGISSKTILEGIYNFQGVLSVREGDNAMRDMGYLRLPEKTRIKISTIAGAATAQCDASFPALFVKRNT</sequence>
<name>A0ABV0KEH7_9CYAN</name>
<proteinExistence type="predicted"/>
<gene>
    <name evidence="1" type="ORF">NDI38_04010</name>
</gene>
<dbReference type="RefSeq" id="WP_190450528.1">
    <property type="nucleotide sequence ID" value="NZ_JAMPLM010000002.1"/>
</dbReference>